<evidence type="ECO:0000313" key="7">
    <source>
        <dbReference type="Proteomes" id="UP000559987"/>
    </source>
</evidence>
<evidence type="ECO:0000259" key="3">
    <source>
        <dbReference type="PROSITE" id="PS50110"/>
    </source>
</evidence>
<organism evidence="6 7">
    <name type="scientific">Simiduia aestuariiviva</name>
    <dbReference type="NCBI Taxonomy" id="1510459"/>
    <lineage>
        <taxon>Bacteria</taxon>
        <taxon>Pseudomonadati</taxon>
        <taxon>Pseudomonadota</taxon>
        <taxon>Gammaproteobacteria</taxon>
        <taxon>Cellvibrionales</taxon>
        <taxon>Cellvibrionaceae</taxon>
        <taxon>Simiduia</taxon>
    </lineage>
</organism>
<dbReference type="InterPro" id="IPR001789">
    <property type="entry name" value="Sig_transdc_resp-reg_receiver"/>
</dbReference>
<proteinExistence type="predicted"/>
<dbReference type="AlphaFoldDB" id="A0A839UX84"/>
<dbReference type="EMBL" id="JACHXZ010000004">
    <property type="protein sequence ID" value="MBB3169935.1"/>
    <property type="molecule type" value="Genomic_DNA"/>
</dbReference>
<dbReference type="InterPro" id="IPR011006">
    <property type="entry name" value="CheY-like_superfamily"/>
</dbReference>
<feature type="domain" description="GGDEF" evidence="5">
    <location>
        <begin position="167"/>
        <end position="299"/>
    </location>
</feature>
<dbReference type="PANTHER" id="PTHR44757:SF2">
    <property type="entry name" value="BIOFILM ARCHITECTURE MAINTENANCE PROTEIN MBAA"/>
    <property type="match status" value="1"/>
</dbReference>
<dbReference type="PANTHER" id="PTHR44757">
    <property type="entry name" value="DIGUANYLATE CYCLASE DGCP"/>
    <property type="match status" value="1"/>
</dbReference>
<keyword evidence="7" id="KW-1185">Reference proteome</keyword>
<dbReference type="RefSeq" id="WP_183911415.1">
    <property type="nucleotide sequence ID" value="NZ_JACHXZ010000004.1"/>
</dbReference>
<dbReference type="Gene3D" id="3.40.50.2300">
    <property type="match status" value="1"/>
</dbReference>
<dbReference type="PROSITE" id="PS50887">
    <property type="entry name" value="GGDEF"/>
    <property type="match status" value="1"/>
</dbReference>
<dbReference type="NCBIfam" id="TIGR00254">
    <property type="entry name" value="GGDEF"/>
    <property type="match status" value="1"/>
</dbReference>
<dbReference type="InterPro" id="IPR052155">
    <property type="entry name" value="Biofilm_reg_signaling"/>
</dbReference>
<dbReference type="SMART" id="SM00052">
    <property type="entry name" value="EAL"/>
    <property type="match status" value="1"/>
</dbReference>
<dbReference type="CDD" id="cd01949">
    <property type="entry name" value="GGDEF"/>
    <property type="match status" value="1"/>
</dbReference>
<dbReference type="InterPro" id="IPR043128">
    <property type="entry name" value="Rev_trsase/Diguanyl_cyclase"/>
</dbReference>
<feature type="domain" description="EAL" evidence="4">
    <location>
        <begin position="308"/>
        <end position="562"/>
    </location>
</feature>
<dbReference type="FunFam" id="3.30.70.270:FF:000001">
    <property type="entry name" value="Diguanylate cyclase domain protein"/>
    <property type="match status" value="1"/>
</dbReference>
<evidence type="ECO:0000313" key="6">
    <source>
        <dbReference type="EMBL" id="MBB3169935.1"/>
    </source>
</evidence>
<dbReference type="SUPFAM" id="SSF141868">
    <property type="entry name" value="EAL domain-like"/>
    <property type="match status" value="1"/>
</dbReference>
<evidence type="ECO:0000259" key="5">
    <source>
        <dbReference type="PROSITE" id="PS50887"/>
    </source>
</evidence>
<dbReference type="CDD" id="cd00156">
    <property type="entry name" value="REC"/>
    <property type="match status" value="1"/>
</dbReference>
<dbReference type="Gene3D" id="3.30.70.270">
    <property type="match status" value="1"/>
</dbReference>
<comment type="cofactor">
    <cofactor evidence="1">
        <name>Mg(2+)</name>
        <dbReference type="ChEBI" id="CHEBI:18420"/>
    </cofactor>
</comment>
<evidence type="ECO:0000256" key="1">
    <source>
        <dbReference type="ARBA" id="ARBA00001946"/>
    </source>
</evidence>
<name>A0A839UX84_9GAMM</name>
<dbReference type="SMART" id="SM00267">
    <property type="entry name" value="GGDEF"/>
    <property type="match status" value="1"/>
</dbReference>
<dbReference type="Gene3D" id="3.20.20.450">
    <property type="entry name" value="EAL domain"/>
    <property type="match status" value="1"/>
</dbReference>
<dbReference type="SUPFAM" id="SSF52172">
    <property type="entry name" value="CheY-like"/>
    <property type="match status" value="1"/>
</dbReference>
<dbReference type="InterPro" id="IPR029787">
    <property type="entry name" value="Nucleotide_cyclase"/>
</dbReference>
<dbReference type="PROSITE" id="PS50110">
    <property type="entry name" value="RESPONSE_REGULATORY"/>
    <property type="match status" value="1"/>
</dbReference>
<evidence type="ECO:0000259" key="4">
    <source>
        <dbReference type="PROSITE" id="PS50883"/>
    </source>
</evidence>
<dbReference type="SUPFAM" id="SSF55073">
    <property type="entry name" value="Nucleotide cyclase"/>
    <property type="match status" value="1"/>
</dbReference>
<comment type="caution">
    <text evidence="6">The sequence shown here is derived from an EMBL/GenBank/DDBJ whole genome shotgun (WGS) entry which is preliminary data.</text>
</comment>
<reference evidence="6 7" key="1">
    <citation type="submission" date="2020-08" db="EMBL/GenBank/DDBJ databases">
        <title>Genomic Encyclopedia of Type Strains, Phase III (KMG-III): the genomes of soil and plant-associated and newly described type strains.</title>
        <authorList>
            <person name="Whitman W."/>
        </authorList>
    </citation>
    <scope>NUCLEOTIDE SEQUENCE [LARGE SCALE GENOMIC DNA]</scope>
    <source>
        <strain evidence="6 7">CECT 8571</strain>
    </source>
</reference>
<protein>
    <submittedName>
        <fullName evidence="6">Diguanylate cyclase (GGDEF)-like protein</fullName>
    </submittedName>
</protein>
<dbReference type="InterPro" id="IPR035919">
    <property type="entry name" value="EAL_sf"/>
</dbReference>
<dbReference type="Pfam" id="PF00990">
    <property type="entry name" value="GGDEF"/>
    <property type="match status" value="1"/>
</dbReference>
<feature type="domain" description="Response regulatory" evidence="3">
    <location>
        <begin position="6"/>
        <end position="123"/>
    </location>
</feature>
<gene>
    <name evidence="6" type="ORF">FHS30_003148</name>
</gene>
<dbReference type="CDD" id="cd01948">
    <property type="entry name" value="EAL"/>
    <property type="match status" value="1"/>
</dbReference>
<dbReference type="GO" id="GO:0000160">
    <property type="term" value="P:phosphorelay signal transduction system"/>
    <property type="evidence" value="ECO:0007669"/>
    <property type="project" value="InterPro"/>
</dbReference>
<dbReference type="InterPro" id="IPR000160">
    <property type="entry name" value="GGDEF_dom"/>
</dbReference>
<comment type="caution">
    <text evidence="2">Lacks conserved residue(s) required for the propagation of feature annotation.</text>
</comment>
<sequence length="567" mass="62821">MDTHVRLLFIDAEQVEYLLIGSLLSEIFHTAYEITWLPELDKAVPEILSDNYDVILMNYQWGASSAKDIIQAARHQGAKAPIVVMTDEIEADVDREALSVGAADYLIKGKIDAQLLERTLRYAIERKGNESRLAELAHYDPLTGVSNRTLFKDRLNHAVDLARRGDYTFTLMYLDLDGFKPVNDCYGHDVGDQLIQQAAHRLLECVRNSDTVARVGGDEFILLLDDMRASTDMAHLAQKVIESLATPFDIGGMEITVGCSLGIAPYRTGADTEDVQRQADMAMYRAKQASGNQYCFYAEIMDQDARRQITIEKELRRGLGRNEIAIYYQPRLDTVTGEICALEALVRWRHPARGLLAPSEFLDVAESSGLVVEMGYQMLAQVCRDSHALADAGLADTQLCLNLSHRQLRDDKLVDALIAQLDAAGIRGSRLEFELSESSLMKDVDTVRDAMGLLSVTGASFALDDFGSAMSPLSAIQQLPFARLKIDAQLVAGVAQDRQKHALVMAVVQLAHSLKLSVVAEGVETSDQLRRLRELGCDEVQGYWLCPPKPLDEILVHLQAAQAQLNA</sequence>
<accession>A0A839UX84</accession>
<dbReference type="InterPro" id="IPR001633">
    <property type="entry name" value="EAL_dom"/>
</dbReference>
<evidence type="ECO:0000256" key="2">
    <source>
        <dbReference type="PROSITE-ProRule" id="PRU00169"/>
    </source>
</evidence>
<dbReference type="Proteomes" id="UP000559987">
    <property type="component" value="Unassembled WGS sequence"/>
</dbReference>
<dbReference type="Pfam" id="PF00563">
    <property type="entry name" value="EAL"/>
    <property type="match status" value="1"/>
</dbReference>
<dbReference type="GO" id="GO:0003824">
    <property type="term" value="F:catalytic activity"/>
    <property type="evidence" value="ECO:0007669"/>
    <property type="project" value="UniProtKB-ARBA"/>
</dbReference>
<dbReference type="PROSITE" id="PS50883">
    <property type="entry name" value="EAL"/>
    <property type="match status" value="1"/>
</dbReference>